<dbReference type="EMBL" id="CBTN010000012">
    <property type="protein sequence ID" value="CDH52177.1"/>
    <property type="molecule type" value="Genomic_DNA"/>
</dbReference>
<keyword evidence="3" id="KW-1185">Reference proteome</keyword>
<evidence type="ECO:0000256" key="1">
    <source>
        <dbReference type="SAM" id="MobiDB-lite"/>
    </source>
</evidence>
<sequence>MAAEVVGTTGYIYLQTLKMDVYIPTLIDAIFLPSEFCQLKLFRKTLYALFIWKNFITELIATVKVSLTSRSQGANPCTTQGANPCIQGANPFPQIHYACCRLLTGMILSETSTGKAMIVSSVEIYGRRRSLDAHRESFQVKKRLPLPHHCLLKGQEFQTVQRPGYLVTSNRKLALMFYRIEKRYGIKSKKENGWTDDFRASSYWPWLYYHTMEGDGNDNEKIDWDSVQAYYTDKVRHHQGSTGDMGPTARATYTPRYKDGEYVDSDDED</sequence>
<dbReference type="VEuPathDB" id="FungiDB:LCOR_03688.1"/>
<evidence type="ECO:0000313" key="3">
    <source>
        <dbReference type="Proteomes" id="UP000027586"/>
    </source>
</evidence>
<organism evidence="2 3">
    <name type="scientific">Lichtheimia corymbifera JMRC:FSU:9682</name>
    <dbReference type="NCBI Taxonomy" id="1263082"/>
    <lineage>
        <taxon>Eukaryota</taxon>
        <taxon>Fungi</taxon>
        <taxon>Fungi incertae sedis</taxon>
        <taxon>Mucoromycota</taxon>
        <taxon>Mucoromycotina</taxon>
        <taxon>Mucoromycetes</taxon>
        <taxon>Mucorales</taxon>
        <taxon>Lichtheimiaceae</taxon>
        <taxon>Lichtheimia</taxon>
    </lineage>
</organism>
<proteinExistence type="predicted"/>
<reference evidence="2" key="1">
    <citation type="submission" date="2013-08" db="EMBL/GenBank/DDBJ databases">
        <title>Gene expansion shapes genome architecture in the human pathogen Lichtheimia corymbifera: an evolutionary genomics analysis in the ancient terrestrial Mucorales (Mucoromycotina).</title>
        <authorList>
            <person name="Schwartze V.U."/>
            <person name="Winter S."/>
            <person name="Shelest E."/>
            <person name="Marcet-Houben M."/>
            <person name="Horn F."/>
            <person name="Wehner S."/>
            <person name="Hoffmann K."/>
            <person name="Riege K."/>
            <person name="Sammeth M."/>
            <person name="Nowrousian M."/>
            <person name="Valiante V."/>
            <person name="Linde J."/>
            <person name="Jacobsen I.D."/>
            <person name="Marz M."/>
            <person name="Brakhage A.A."/>
            <person name="Gabaldon T."/>
            <person name="Bocker S."/>
            <person name="Voigt K."/>
        </authorList>
    </citation>
    <scope>NUCLEOTIDE SEQUENCE [LARGE SCALE GENOMIC DNA]</scope>
    <source>
        <strain evidence="2">FSU 9682</strain>
    </source>
</reference>
<comment type="caution">
    <text evidence="2">The sequence shown here is derived from an EMBL/GenBank/DDBJ whole genome shotgun (WGS) entry which is preliminary data.</text>
</comment>
<name>A0A068RRB2_9FUNG</name>
<accession>A0A068RRB2</accession>
<gene>
    <name evidence="2" type="ORF">LCOR_03688.1</name>
</gene>
<protein>
    <submittedName>
        <fullName evidence="2">Uncharacterized protein</fullName>
    </submittedName>
</protein>
<dbReference type="OrthoDB" id="2440573at2759"/>
<dbReference type="Proteomes" id="UP000027586">
    <property type="component" value="Unassembled WGS sequence"/>
</dbReference>
<evidence type="ECO:0000313" key="2">
    <source>
        <dbReference type="EMBL" id="CDH52177.1"/>
    </source>
</evidence>
<dbReference type="AlphaFoldDB" id="A0A068RRB2"/>
<feature type="region of interest" description="Disordered" evidence="1">
    <location>
        <begin position="237"/>
        <end position="269"/>
    </location>
</feature>